<organism evidence="1 2">
    <name type="scientific">Eubucco bourcierii</name>
    <name type="common">red-headed barbet</name>
    <dbReference type="NCBI Taxonomy" id="91767"/>
    <lineage>
        <taxon>Eukaryota</taxon>
        <taxon>Metazoa</taxon>
        <taxon>Chordata</taxon>
        <taxon>Craniata</taxon>
        <taxon>Vertebrata</taxon>
        <taxon>Euteleostomi</taxon>
        <taxon>Archelosauria</taxon>
        <taxon>Archosauria</taxon>
        <taxon>Dinosauria</taxon>
        <taxon>Saurischia</taxon>
        <taxon>Theropoda</taxon>
        <taxon>Coelurosauria</taxon>
        <taxon>Aves</taxon>
        <taxon>Neognathae</taxon>
        <taxon>Neoaves</taxon>
        <taxon>Telluraves</taxon>
        <taxon>Coraciimorphae</taxon>
        <taxon>Piciformes</taxon>
        <taxon>Ramphastidae</taxon>
        <taxon>Eubucco</taxon>
    </lineage>
</organism>
<feature type="non-terminal residue" evidence="1">
    <location>
        <position position="1"/>
    </location>
</feature>
<comment type="caution">
    <text evidence="1">The sequence shown here is derived from an EMBL/GenBank/DDBJ whole genome shotgun (WGS) entry which is preliminary data.</text>
</comment>
<dbReference type="Proteomes" id="UP000583613">
    <property type="component" value="Unassembled WGS sequence"/>
</dbReference>
<evidence type="ECO:0000313" key="2">
    <source>
        <dbReference type="Proteomes" id="UP000583613"/>
    </source>
</evidence>
<dbReference type="EMBL" id="VWZE01002182">
    <property type="protein sequence ID" value="NXF85615.1"/>
    <property type="molecule type" value="Genomic_DNA"/>
</dbReference>
<feature type="non-terminal residue" evidence="1">
    <location>
        <position position="82"/>
    </location>
</feature>
<dbReference type="AlphaFoldDB" id="A0A7K8X3I0"/>
<dbReference type="InterPro" id="IPR018154">
    <property type="entry name" value="TLV/ENV_coat_polyprotein"/>
</dbReference>
<dbReference type="Pfam" id="PF00429">
    <property type="entry name" value="TLV_coat"/>
    <property type="match status" value="1"/>
</dbReference>
<proteinExistence type="predicted"/>
<keyword evidence="2" id="KW-1185">Reference proteome</keyword>
<reference evidence="1 2" key="1">
    <citation type="submission" date="2019-09" db="EMBL/GenBank/DDBJ databases">
        <title>Bird 10,000 Genomes (B10K) Project - Family phase.</title>
        <authorList>
            <person name="Zhang G."/>
        </authorList>
    </citation>
    <scope>NUCLEOTIDE SEQUENCE [LARGE SCALE GENOMIC DNA]</scope>
    <source>
        <strain evidence="1">B10K-DU-001-04</strain>
        <tissue evidence="1">Muscle</tissue>
    </source>
</reference>
<dbReference type="OrthoDB" id="9306952at2759"/>
<gene>
    <name evidence="1" type="primary">Fv4_0</name>
    <name evidence="1" type="ORF">EUBBOU_R15150</name>
</gene>
<sequence>EVYPADSLWKMIQASFLVLNNTGPNKTEHCWLCYDIKPLFYEAMGVNETYQQSNNTDPRCSWIPDKEGITIQQIKGRGKCLG</sequence>
<evidence type="ECO:0000313" key="1">
    <source>
        <dbReference type="EMBL" id="NXF85615.1"/>
    </source>
</evidence>
<name>A0A7K8X3I0_9PICI</name>
<protein>
    <submittedName>
        <fullName evidence="1">ENV2 protein</fullName>
    </submittedName>
</protein>
<accession>A0A7K8X3I0</accession>